<dbReference type="InterPro" id="IPR018149">
    <property type="entry name" value="Lys-tRNA-synth_II_C"/>
</dbReference>
<accession>A0A178M913</accession>
<dbReference type="InterPro" id="IPR006195">
    <property type="entry name" value="aa-tRNA-synth_II"/>
</dbReference>
<evidence type="ECO:0000256" key="6">
    <source>
        <dbReference type="ARBA" id="ARBA00048573"/>
    </source>
</evidence>
<dbReference type="EMBL" id="LWQS01000057">
    <property type="protein sequence ID" value="OAN45242.1"/>
    <property type="molecule type" value="Genomic_DNA"/>
</dbReference>
<dbReference type="PROSITE" id="PS50862">
    <property type="entry name" value="AA_TRNA_LIGASE_II"/>
    <property type="match status" value="1"/>
</dbReference>
<dbReference type="PANTHER" id="PTHR42918">
    <property type="entry name" value="LYSYL-TRNA SYNTHETASE"/>
    <property type="match status" value="1"/>
</dbReference>
<dbReference type="AlphaFoldDB" id="A0A178M913"/>
<dbReference type="InterPro" id="IPR004365">
    <property type="entry name" value="NA-bd_OB_tRNA"/>
</dbReference>
<comment type="catalytic activity">
    <reaction evidence="6 7 8">
        <text>tRNA(Lys) + L-lysine + ATP = L-lysyl-tRNA(Lys) + AMP + diphosphate</text>
        <dbReference type="Rhea" id="RHEA:20792"/>
        <dbReference type="Rhea" id="RHEA-COMP:9696"/>
        <dbReference type="Rhea" id="RHEA-COMP:9697"/>
        <dbReference type="ChEBI" id="CHEBI:30616"/>
        <dbReference type="ChEBI" id="CHEBI:32551"/>
        <dbReference type="ChEBI" id="CHEBI:33019"/>
        <dbReference type="ChEBI" id="CHEBI:78442"/>
        <dbReference type="ChEBI" id="CHEBI:78529"/>
        <dbReference type="ChEBI" id="CHEBI:456215"/>
        <dbReference type="EC" id="6.1.1.6"/>
    </reaction>
</comment>
<dbReference type="EC" id="6.1.1.6" evidence="7"/>
<dbReference type="NCBIfam" id="NF001756">
    <property type="entry name" value="PRK00484.1"/>
    <property type="match status" value="1"/>
</dbReference>
<feature type="binding site" evidence="7">
    <location>
        <position position="406"/>
    </location>
    <ligand>
        <name>Mg(2+)</name>
        <dbReference type="ChEBI" id="CHEBI:18420"/>
        <label>1</label>
    </ligand>
</feature>
<dbReference type="GO" id="GO:0004824">
    <property type="term" value="F:lysine-tRNA ligase activity"/>
    <property type="evidence" value="ECO:0007669"/>
    <property type="project" value="UniProtKB-UniRule"/>
</dbReference>
<evidence type="ECO:0000256" key="8">
    <source>
        <dbReference type="RuleBase" id="RU000336"/>
    </source>
</evidence>
<keyword evidence="4 7" id="KW-0067">ATP-binding</keyword>
<dbReference type="InterPro" id="IPR002313">
    <property type="entry name" value="Lys-tRNA-ligase_II"/>
</dbReference>
<keyword evidence="7" id="KW-0963">Cytoplasm</keyword>
<dbReference type="InterPro" id="IPR045864">
    <property type="entry name" value="aa-tRNA-synth_II/BPL/LPL"/>
</dbReference>
<dbReference type="NCBIfam" id="TIGR00499">
    <property type="entry name" value="lysS_bact"/>
    <property type="match status" value="1"/>
</dbReference>
<keyword evidence="11" id="KW-1185">Reference proteome</keyword>
<dbReference type="InterPro" id="IPR012340">
    <property type="entry name" value="NA-bd_OB-fold"/>
</dbReference>
<protein>
    <recommendedName>
        <fullName evidence="7">Lysine--tRNA ligase</fullName>
        <ecNumber evidence="7">6.1.1.6</ecNumber>
    </recommendedName>
    <alternativeName>
        <fullName evidence="7">Lysyl-tRNA synthetase</fullName>
        <shortName evidence="7">LysRS</shortName>
    </alternativeName>
</protein>
<dbReference type="Pfam" id="PF01336">
    <property type="entry name" value="tRNA_anti-codon"/>
    <property type="match status" value="1"/>
</dbReference>
<evidence type="ECO:0000256" key="2">
    <source>
        <dbReference type="ARBA" id="ARBA00022723"/>
    </source>
</evidence>
<dbReference type="Gene3D" id="2.40.50.140">
    <property type="entry name" value="Nucleic acid-binding proteins"/>
    <property type="match status" value="1"/>
</dbReference>
<dbReference type="CDD" id="cd04322">
    <property type="entry name" value="LysRS_N"/>
    <property type="match status" value="1"/>
</dbReference>
<feature type="domain" description="Aminoacyl-transfer RNA synthetases class-II family profile" evidence="9">
    <location>
        <begin position="169"/>
        <end position="483"/>
    </location>
</feature>
<dbReference type="HAMAP" id="MF_00252">
    <property type="entry name" value="Lys_tRNA_synth_class2"/>
    <property type="match status" value="1"/>
</dbReference>
<evidence type="ECO:0000256" key="5">
    <source>
        <dbReference type="ARBA" id="ARBA00023146"/>
    </source>
</evidence>
<dbReference type="RefSeq" id="WP_066787876.1">
    <property type="nucleotide sequence ID" value="NZ_LWQS01000057.1"/>
</dbReference>
<reference evidence="10 11" key="1">
    <citation type="submission" date="2016-04" db="EMBL/GenBank/DDBJ databases">
        <title>Chloroflexus islandicus sp. nov., a thermophilic filamentous anoxygenic phototrophic bacterium from geyser Strokkur (Iceland).</title>
        <authorList>
            <person name="Gaisin V.A."/>
            <person name="Kalashnikov A.M."/>
            <person name="Sukhacheva M.V."/>
            <person name="Grouzdev D.S."/>
            <person name="Ivanov T.M."/>
            <person name="Kuznetsov B."/>
            <person name="Gorlenko V.M."/>
        </authorList>
    </citation>
    <scope>NUCLEOTIDE SEQUENCE [LARGE SCALE GENOMIC DNA]</scope>
    <source>
        <strain evidence="11">isl-2</strain>
    </source>
</reference>
<dbReference type="STRING" id="1707952.A6A03_15160"/>
<evidence type="ECO:0000259" key="9">
    <source>
        <dbReference type="PROSITE" id="PS50862"/>
    </source>
</evidence>
<feature type="binding site" evidence="7">
    <location>
        <position position="406"/>
    </location>
    <ligand>
        <name>Mg(2+)</name>
        <dbReference type="ChEBI" id="CHEBI:18420"/>
        <label>2</label>
    </ligand>
</feature>
<dbReference type="SUPFAM" id="SSF55681">
    <property type="entry name" value="Class II aaRS and biotin synthetases"/>
    <property type="match status" value="1"/>
</dbReference>
<dbReference type="Proteomes" id="UP000078287">
    <property type="component" value="Unassembled WGS sequence"/>
</dbReference>
<dbReference type="GO" id="GO:0006430">
    <property type="term" value="P:lysyl-tRNA aminoacylation"/>
    <property type="evidence" value="ECO:0007669"/>
    <property type="project" value="UniProtKB-UniRule"/>
</dbReference>
<gene>
    <name evidence="7" type="primary">lysS</name>
    <name evidence="10" type="ORF">A6A03_15160</name>
</gene>
<dbReference type="PRINTS" id="PR00982">
    <property type="entry name" value="TRNASYNTHLYS"/>
</dbReference>
<dbReference type="Pfam" id="PF00152">
    <property type="entry name" value="tRNA-synt_2"/>
    <property type="match status" value="1"/>
</dbReference>
<dbReference type="SUPFAM" id="SSF50249">
    <property type="entry name" value="Nucleic acid-binding proteins"/>
    <property type="match status" value="1"/>
</dbReference>
<proteinExistence type="inferred from homology"/>
<organism evidence="10 11">
    <name type="scientific">Chloroflexus islandicus</name>
    <dbReference type="NCBI Taxonomy" id="1707952"/>
    <lineage>
        <taxon>Bacteria</taxon>
        <taxon>Bacillati</taxon>
        <taxon>Chloroflexota</taxon>
        <taxon>Chloroflexia</taxon>
        <taxon>Chloroflexales</taxon>
        <taxon>Chloroflexineae</taxon>
        <taxon>Chloroflexaceae</taxon>
        <taxon>Chloroflexus</taxon>
    </lineage>
</organism>
<comment type="cofactor">
    <cofactor evidence="7 8">
        <name>Mg(2+)</name>
        <dbReference type="ChEBI" id="CHEBI:18420"/>
    </cofactor>
    <text evidence="7 8">Binds 3 Mg(2+) ions per subunit.</text>
</comment>
<comment type="subcellular location">
    <subcellularLocation>
        <location evidence="7">Cytoplasm</location>
    </subcellularLocation>
</comment>
<evidence type="ECO:0000256" key="4">
    <source>
        <dbReference type="ARBA" id="ARBA00022840"/>
    </source>
</evidence>
<sequence>MELNDLQAQRAAKLEQLRAAGIDPFPPRCSRSHTIDAALAAFDELAAAETVITLAGRIVGARRIMGKIAFAHIEDGSGEIQLWLSRADIGDEWFERFRDQLDTFDIVQATGTLRRTKTGERSLFVRELAVLAKTINPPPEKWAGLQDVEERHRQRYLDLIVNRERRDIFRARARIISTMRRVLDERGFLEVETPVLQPLYGGAAARPFVTYHNALGQNLYLRIATELYLKRLIVGGFPGVYEIGKNFRNEGVDRSHNPEFTMMECYQAYADYHAMMALVEEMLGEICYAVHGTTTITYQGRELEFRPPWPRLAMADAIAERTGIDITQHTDLASLHAAIADRGLRVDRKASWAKQVDELFSEFVQPHLFQPTFIIDYPVAMSPLAKRIPDRPDFTERFEAFIAGMEIGNAFTELNDPFDQEERFREQLRAFAAGDEEAHQMDEDFINALRYGMPPTGGLGIGIDRLVMVLTDQPTIREVILFPHLRERSD</sequence>
<dbReference type="PANTHER" id="PTHR42918:SF15">
    <property type="entry name" value="LYSINE--TRNA LIGASE, CHLOROPLASTIC_MITOCHONDRIAL"/>
    <property type="match status" value="1"/>
</dbReference>
<keyword evidence="7 8" id="KW-0460">Magnesium</keyword>
<keyword evidence="7" id="KW-0648">Protein biosynthesis</keyword>
<feature type="binding site" evidence="7">
    <location>
        <position position="399"/>
    </location>
    <ligand>
        <name>Mg(2+)</name>
        <dbReference type="ChEBI" id="CHEBI:18420"/>
        <label>1</label>
    </ligand>
</feature>
<comment type="subunit">
    <text evidence="7">Homodimer.</text>
</comment>
<dbReference type="InterPro" id="IPR004364">
    <property type="entry name" value="Aa-tRNA-synt_II"/>
</dbReference>
<dbReference type="GO" id="GO:0000287">
    <property type="term" value="F:magnesium ion binding"/>
    <property type="evidence" value="ECO:0007669"/>
    <property type="project" value="UniProtKB-UniRule"/>
</dbReference>
<keyword evidence="2 7" id="KW-0479">Metal-binding</keyword>
<dbReference type="GO" id="GO:0005524">
    <property type="term" value="F:ATP binding"/>
    <property type="evidence" value="ECO:0007669"/>
    <property type="project" value="UniProtKB-UniRule"/>
</dbReference>
<evidence type="ECO:0000313" key="11">
    <source>
        <dbReference type="Proteomes" id="UP000078287"/>
    </source>
</evidence>
<evidence type="ECO:0000313" key="10">
    <source>
        <dbReference type="EMBL" id="OAN45242.1"/>
    </source>
</evidence>
<evidence type="ECO:0000256" key="7">
    <source>
        <dbReference type="HAMAP-Rule" id="MF_00252"/>
    </source>
</evidence>
<dbReference type="GO" id="GO:0005829">
    <property type="term" value="C:cytosol"/>
    <property type="evidence" value="ECO:0007669"/>
    <property type="project" value="TreeGrafter"/>
</dbReference>
<evidence type="ECO:0000256" key="1">
    <source>
        <dbReference type="ARBA" id="ARBA00022598"/>
    </source>
</evidence>
<comment type="similarity">
    <text evidence="7">Belongs to the class-II aminoacyl-tRNA synthetase family.</text>
</comment>
<dbReference type="GO" id="GO:0000049">
    <property type="term" value="F:tRNA binding"/>
    <property type="evidence" value="ECO:0007669"/>
    <property type="project" value="TreeGrafter"/>
</dbReference>
<comment type="caution">
    <text evidence="10">The sequence shown here is derived from an EMBL/GenBank/DDBJ whole genome shotgun (WGS) entry which is preliminary data.</text>
</comment>
<keyword evidence="5 7" id="KW-0030">Aminoacyl-tRNA synthetase</keyword>
<dbReference type="Gene3D" id="3.30.930.10">
    <property type="entry name" value="Bira Bifunctional Protein, Domain 2"/>
    <property type="match status" value="1"/>
</dbReference>
<dbReference type="InterPro" id="IPR044136">
    <property type="entry name" value="Lys-tRNA-ligase_II_N"/>
</dbReference>
<evidence type="ECO:0000256" key="3">
    <source>
        <dbReference type="ARBA" id="ARBA00022741"/>
    </source>
</evidence>
<dbReference type="OrthoDB" id="9802326at2"/>
<keyword evidence="3 7" id="KW-0547">Nucleotide-binding</keyword>
<dbReference type="CDD" id="cd00775">
    <property type="entry name" value="LysRS_core"/>
    <property type="match status" value="1"/>
</dbReference>
<keyword evidence="1 7" id="KW-0436">Ligase</keyword>
<name>A0A178M913_9CHLR</name>